<keyword evidence="2" id="KW-1185">Reference proteome</keyword>
<name>A0ACB7T375_HYAAI</name>
<sequence>MCPVSFRHRLSCRFSSYTFKRRRNAAHGRQSPYGTPSPASYSLVAALDKTLITDSCVVNKRSPDERDYSQGTGVVFGVVSVVTSEYMWMPRALVVVCVIALIIVSCLVGLYVAGILRRRGMLPRGDRNVLGLGTGCPGGYEPGCQQVAIGTPVAYYSAAPTWQYPAPNTYGAQQGYSGQPWAAQQHGYPAYPYTQGTVPKQVGPLYPV</sequence>
<reference evidence="1" key="1">
    <citation type="submission" date="2020-05" db="EMBL/GenBank/DDBJ databases">
        <title>Large-scale comparative analyses of tick genomes elucidate their genetic diversity and vector capacities.</title>
        <authorList>
            <person name="Jia N."/>
            <person name="Wang J."/>
            <person name="Shi W."/>
            <person name="Du L."/>
            <person name="Sun Y."/>
            <person name="Zhan W."/>
            <person name="Jiang J."/>
            <person name="Wang Q."/>
            <person name="Zhang B."/>
            <person name="Ji P."/>
            <person name="Sakyi L.B."/>
            <person name="Cui X."/>
            <person name="Yuan T."/>
            <person name="Jiang B."/>
            <person name="Yang W."/>
            <person name="Lam T.T.-Y."/>
            <person name="Chang Q."/>
            <person name="Ding S."/>
            <person name="Wang X."/>
            <person name="Zhu J."/>
            <person name="Ruan X."/>
            <person name="Zhao L."/>
            <person name="Wei J."/>
            <person name="Que T."/>
            <person name="Du C."/>
            <person name="Cheng J."/>
            <person name="Dai P."/>
            <person name="Han X."/>
            <person name="Huang E."/>
            <person name="Gao Y."/>
            <person name="Liu J."/>
            <person name="Shao H."/>
            <person name="Ye R."/>
            <person name="Li L."/>
            <person name="Wei W."/>
            <person name="Wang X."/>
            <person name="Wang C."/>
            <person name="Yang T."/>
            <person name="Huo Q."/>
            <person name="Li W."/>
            <person name="Guo W."/>
            <person name="Chen H."/>
            <person name="Zhou L."/>
            <person name="Ni X."/>
            <person name="Tian J."/>
            <person name="Zhou Y."/>
            <person name="Sheng Y."/>
            <person name="Liu T."/>
            <person name="Pan Y."/>
            <person name="Xia L."/>
            <person name="Li J."/>
            <person name="Zhao F."/>
            <person name="Cao W."/>
        </authorList>
    </citation>
    <scope>NUCLEOTIDE SEQUENCE</scope>
    <source>
        <strain evidence="1">Hyas-2018</strain>
    </source>
</reference>
<dbReference type="Proteomes" id="UP000821845">
    <property type="component" value="Chromosome 11"/>
</dbReference>
<organism evidence="1 2">
    <name type="scientific">Hyalomma asiaticum</name>
    <name type="common">Tick</name>
    <dbReference type="NCBI Taxonomy" id="266040"/>
    <lineage>
        <taxon>Eukaryota</taxon>
        <taxon>Metazoa</taxon>
        <taxon>Ecdysozoa</taxon>
        <taxon>Arthropoda</taxon>
        <taxon>Chelicerata</taxon>
        <taxon>Arachnida</taxon>
        <taxon>Acari</taxon>
        <taxon>Parasitiformes</taxon>
        <taxon>Ixodida</taxon>
        <taxon>Ixodoidea</taxon>
        <taxon>Ixodidae</taxon>
        <taxon>Hyalomminae</taxon>
        <taxon>Hyalomma</taxon>
    </lineage>
</organism>
<evidence type="ECO:0000313" key="2">
    <source>
        <dbReference type="Proteomes" id="UP000821845"/>
    </source>
</evidence>
<accession>A0ACB7T375</accession>
<evidence type="ECO:0000313" key="1">
    <source>
        <dbReference type="EMBL" id="KAH6941325.1"/>
    </source>
</evidence>
<protein>
    <submittedName>
        <fullName evidence="1">Uncharacterized protein</fullName>
    </submittedName>
</protein>
<comment type="caution">
    <text evidence="1">The sequence shown here is derived from an EMBL/GenBank/DDBJ whole genome shotgun (WGS) entry which is preliminary data.</text>
</comment>
<gene>
    <name evidence="1" type="ORF">HPB50_016300</name>
</gene>
<dbReference type="EMBL" id="CM023491">
    <property type="protein sequence ID" value="KAH6941325.1"/>
    <property type="molecule type" value="Genomic_DNA"/>
</dbReference>
<proteinExistence type="predicted"/>